<gene>
    <name evidence="11 12" type="primary">kdpC</name>
    <name evidence="12" type="ORF">CLOSTMETH_03641</name>
</gene>
<comment type="similarity">
    <text evidence="11">Belongs to the KdpC family.</text>
</comment>
<evidence type="ECO:0000256" key="3">
    <source>
        <dbReference type="ARBA" id="ARBA00022538"/>
    </source>
</evidence>
<protein>
    <recommendedName>
        <fullName evidence="11">Potassium-transporting ATPase KdpC subunit</fullName>
    </recommendedName>
    <alternativeName>
        <fullName evidence="11">ATP phosphohydrolase [potassium-transporting] C chain</fullName>
    </alternativeName>
    <alternativeName>
        <fullName evidence="11">Potassium-binding and translocating subunit C</fullName>
    </alternativeName>
    <alternativeName>
        <fullName evidence="11">Potassium-translocating ATPase C chain</fullName>
    </alternativeName>
</protein>
<keyword evidence="6 11" id="KW-0067">ATP-binding</keyword>
<evidence type="ECO:0000256" key="11">
    <source>
        <dbReference type="HAMAP-Rule" id="MF_00276"/>
    </source>
</evidence>
<keyword evidence="7 11" id="KW-0630">Potassium</keyword>
<dbReference type="NCBIfam" id="TIGR00681">
    <property type="entry name" value="kdpC"/>
    <property type="match status" value="1"/>
</dbReference>
<dbReference type="InterPro" id="IPR003820">
    <property type="entry name" value="KdpC"/>
</dbReference>
<comment type="caution">
    <text evidence="12">The sequence shown here is derived from an EMBL/GenBank/DDBJ whole genome shotgun (WGS) entry which is preliminary data.</text>
</comment>
<keyword evidence="10 11" id="KW-0472">Membrane</keyword>
<evidence type="ECO:0000256" key="7">
    <source>
        <dbReference type="ARBA" id="ARBA00022958"/>
    </source>
</evidence>
<evidence type="ECO:0000256" key="10">
    <source>
        <dbReference type="ARBA" id="ARBA00023136"/>
    </source>
</evidence>
<dbReference type="Pfam" id="PF02669">
    <property type="entry name" value="KdpC"/>
    <property type="match status" value="1"/>
</dbReference>
<dbReference type="GO" id="GO:0008556">
    <property type="term" value="F:P-type potassium transmembrane transporter activity"/>
    <property type="evidence" value="ECO:0007669"/>
    <property type="project" value="InterPro"/>
</dbReference>
<reference evidence="12 13" key="2">
    <citation type="submission" date="2009-02" db="EMBL/GenBank/DDBJ databases">
        <title>Draft genome sequence of Clostridium methylpentosum (DSM 5476).</title>
        <authorList>
            <person name="Sudarsanam P."/>
            <person name="Ley R."/>
            <person name="Guruge J."/>
            <person name="Turnbaugh P.J."/>
            <person name="Mahowald M."/>
            <person name="Liep D."/>
            <person name="Gordon J."/>
        </authorList>
    </citation>
    <scope>NUCLEOTIDE SEQUENCE [LARGE SCALE GENOMIC DNA]</scope>
    <source>
        <strain evidence="12 13">DSM 5476</strain>
    </source>
</reference>
<dbReference type="NCBIfam" id="NF001454">
    <property type="entry name" value="PRK00315.1"/>
    <property type="match status" value="1"/>
</dbReference>
<organism evidence="12 13">
    <name type="scientific">[Clostridium] methylpentosum DSM 5476</name>
    <dbReference type="NCBI Taxonomy" id="537013"/>
    <lineage>
        <taxon>Bacteria</taxon>
        <taxon>Bacillati</taxon>
        <taxon>Bacillota</taxon>
        <taxon>Clostridia</taxon>
        <taxon>Eubacteriales</taxon>
        <taxon>Oscillospiraceae</taxon>
        <taxon>Oscillospiraceae incertae sedis</taxon>
    </lineage>
</organism>
<keyword evidence="5 11" id="KW-0547">Nucleotide-binding</keyword>
<dbReference type="EMBL" id="ACEC01000126">
    <property type="protein sequence ID" value="EEG28742.1"/>
    <property type="molecule type" value="Genomic_DNA"/>
</dbReference>
<dbReference type="STRING" id="537013.CLOSTMETH_03641"/>
<feature type="transmembrane region" description="Helical" evidence="11">
    <location>
        <begin position="56"/>
        <end position="79"/>
    </location>
</feature>
<dbReference type="HOGENOM" id="CLU_077094_2_0_9"/>
<keyword evidence="2 11" id="KW-1003">Cell membrane</keyword>
<evidence type="ECO:0000256" key="6">
    <source>
        <dbReference type="ARBA" id="ARBA00022840"/>
    </source>
</evidence>
<keyword evidence="12" id="KW-0378">Hydrolase</keyword>
<dbReference type="AlphaFoldDB" id="C0EIE6"/>
<keyword evidence="8 11" id="KW-1133">Transmembrane helix</keyword>
<evidence type="ECO:0000256" key="8">
    <source>
        <dbReference type="ARBA" id="ARBA00022989"/>
    </source>
</evidence>
<evidence type="ECO:0000256" key="9">
    <source>
        <dbReference type="ARBA" id="ARBA00023065"/>
    </source>
</evidence>
<keyword evidence="4 11" id="KW-0812">Transmembrane</keyword>
<dbReference type="eggNOG" id="COG2156">
    <property type="taxonomic scope" value="Bacteria"/>
</dbReference>
<evidence type="ECO:0000256" key="4">
    <source>
        <dbReference type="ARBA" id="ARBA00022692"/>
    </source>
</evidence>
<keyword evidence="13" id="KW-1185">Reference proteome</keyword>
<evidence type="ECO:0000313" key="13">
    <source>
        <dbReference type="Proteomes" id="UP000003340"/>
    </source>
</evidence>
<dbReference type="GO" id="GO:0016787">
    <property type="term" value="F:hydrolase activity"/>
    <property type="evidence" value="ECO:0007669"/>
    <property type="project" value="UniProtKB-KW"/>
</dbReference>
<dbReference type="HAMAP" id="MF_00276">
    <property type="entry name" value="KdpC"/>
    <property type="match status" value="1"/>
</dbReference>
<keyword evidence="9 11" id="KW-0406">Ion transport</keyword>
<accession>C0EIE6</accession>
<comment type="function">
    <text evidence="11">Part of the high-affinity ATP-driven potassium transport (or Kdp) system, which catalyzes the hydrolysis of ATP coupled with the electrogenic transport of potassium into the cytoplasm. This subunit acts as a catalytic chaperone that increases the ATP-binding affinity of the ATP-hydrolyzing subunit KdpB by the formation of a transient KdpB/KdpC/ATP ternary complex.</text>
</comment>
<name>C0EIE6_9FIRM</name>
<evidence type="ECO:0000256" key="2">
    <source>
        <dbReference type="ARBA" id="ARBA00022475"/>
    </source>
</evidence>
<dbReference type="Proteomes" id="UP000003340">
    <property type="component" value="Unassembled WGS sequence"/>
</dbReference>
<dbReference type="PANTHER" id="PTHR30042:SF2">
    <property type="entry name" value="POTASSIUM-TRANSPORTING ATPASE KDPC SUBUNIT"/>
    <property type="match status" value="1"/>
</dbReference>
<reference evidence="12 13" key="1">
    <citation type="submission" date="2009-01" db="EMBL/GenBank/DDBJ databases">
        <authorList>
            <person name="Fulton L."/>
            <person name="Clifton S."/>
            <person name="Fulton B."/>
            <person name="Xu J."/>
            <person name="Minx P."/>
            <person name="Pepin K.H."/>
            <person name="Johnson M."/>
            <person name="Bhonagiri V."/>
            <person name="Nash W.E."/>
            <person name="Mardis E.R."/>
            <person name="Wilson R.K."/>
        </authorList>
    </citation>
    <scope>NUCLEOTIDE SEQUENCE [LARGE SCALE GENOMIC DNA]</scope>
    <source>
        <strain evidence="12 13">DSM 5476</strain>
    </source>
</reference>
<keyword evidence="3 11" id="KW-0633">Potassium transport</keyword>
<evidence type="ECO:0000256" key="5">
    <source>
        <dbReference type="ARBA" id="ARBA00022741"/>
    </source>
</evidence>
<dbReference type="GO" id="GO:0005524">
    <property type="term" value="F:ATP binding"/>
    <property type="evidence" value="ECO:0007669"/>
    <property type="project" value="UniProtKB-UniRule"/>
</dbReference>
<comment type="subcellular location">
    <subcellularLocation>
        <location evidence="11">Cell membrane</location>
        <topology evidence="11">Single-pass membrane protein</topology>
    </subcellularLocation>
</comment>
<proteinExistence type="inferred from homology"/>
<evidence type="ECO:0000313" key="12">
    <source>
        <dbReference type="EMBL" id="EEG28742.1"/>
    </source>
</evidence>
<dbReference type="PANTHER" id="PTHR30042">
    <property type="entry name" value="POTASSIUM-TRANSPORTING ATPASE C CHAIN"/>
    <property type="match status" value="1"/>
</dbReference>
<comment type="subunit">
    <text evidence="11">The system is composed of three essential subunits: KdpA, KdpB and KdpC.</text>
</comment>
<sequence>MHAVSAGIPMGQRRPAKIYTLWNLRKKPCSIPDGLQTDTMRKAEIMKEQTNQKKKGVLLPALICMLVLTLLCGLVYPLVVTGISQVAFHSQANGSIITVTLKDGTKVDYGSEHIAQTFTKPEYLIGRAAGDQGGAPTNLSPMSEEQQQLVQERIDFFHEIDPDNTAPIPQELVTNSGSGLDPEISTEAAEYQVARIARERGMSEEDVRAVIKKYTKGRTFGILGEPRVNVLKVNLALDGLL</sequence>
<dbReference type="GO" id="GO:0005886">
    <property type="term" value="C:plasma membrane"/>
    <property type="evidence" value="ECO:0007669"/>
    <property type="project" value="UniProtKB-SubCell"/>
</dbReference>
<keyword evidence="1 11" id="KW-0813">Transport</keyword>
<evidence type="ECO:0000256" key="1">
    <source>
        <dbReference type="ARBA" id="ARBA00022448"/>
    </source>
</evidence>